<gene>
    <name evidence="6" type="ORF">Thimo_1488</name>
</gene>
<dbReference type="STRING" id="765912.Thimo_1488"/>
<dbReference type="GO" id="GO:0033178">
    <property type="term" value="C:proton-transporting two-sector ATPase complex, catalytic domain"/>
    <property type="evidence" value="ECO:0007669"/>
    <property type="project" value="InterPro"/>
</dbReference>
<evidence type="ECO:0000313" key="7">
    <source>
        <dbReference type="Proteomes" id="UP000010816"/>
    </source>
</evidence>
<evidence type="ECO:0000256" key="4">
    <source>
        <dbReference type="ARBA" id="ARBA00023065"/>
    </source>
</evidence>
<dbReference type="InterPro" id="IPR038495">
    <property type="entry name" value="ATPase_E_C"/>
</dbReference>
<keyword evidence="7" id="KW-1185">Reference proteome</keyword>
<dbReference type="Gene3D" id="3.30.2320.30">
    <property type="entry name" value="ATP synthase, E subunit, C-terminal"/>
    <property type="match status" value="1"/>
</dbReference>
<evidence type="ECO:0000256" key="3">
    <source>
        <dbReference type="ARBA" id="ARBA00022448"/>
    </source>
</evidence>
<dbReference type="HOGENOM" id="CLU_1299256_0_0_6"/>
<keyword evidence="3" id="KW-0813">Transport</keyword>
<evidence type="ECO:0000256" key="2">
    <source>
        <dbReference type="ARBA" id="ARBA00020756"/>
    </source>
</evidence>
<dbReference type="GO" id="GO:0046961">
    <property type="term" value="F:proton-transporting ATPase activity, rotational mechanism"/>
    <property type="evidence" value="ECO:0007669"/>
    <property type="project" value="InterPro"/>
</dbReference>
<dbReference type="PATRIC" id="fig|765912.4.peg.1455"/>
<dbReference type="InterPro" id="IPR002842">
    <property type="entry name" value="ATPase_V1_Esu"/>
</dbReference>
<evidence type="ECO:0000256" key="5">
    <source>
        <dbReference type="SAM" id="Coils"/>
    </source>
</evidence>
<accession>L0GWS2</accession>
<comment type="similarity">
    <text evidence="1">Belongs to the V-ATPase E subunit family.</text>
</comment>
<dbReference type="Pfam" id="PF01991">
    <property type="entry name" value="vATP-synt_E"/>
    <property type="match status" value="1"/>
</dbReference>
<dbReference type="Proteomes" id="UP000010816">
    <property type="component" value="Chromosome"/>
</dbReference>
<dbReference type="EMBL" id="CP003051">
    <property type="protein sequence ID" value="AGA90277.1"/>
    <property type="molecule type" value="Genomic_DNA"/>
</dbReference>
<dbReference type="OrthoDB" id="5794867at2"/>
<evidence type="ECO:0000313" key="6">
    <source>
        <dbReference type="EMBL" id="AGA90277.1"/>
    </source>
</evidence>
<name>L0GWS2_9GAMM</name>
<dbReference type="RefSeq" id="WP_015280419.1">
    <property type="nucleotide sequence ID" value="NC_019940.1"/>
</dbReference>
<sequence>MSQVDDLQQAILERAEQLARQYHERANRNRDNILREAAEKRRLREQREEAIAKALGERAFRQQVQAKELKMQSQLDQMRWNLVQAVERRLAERMRRFMTDEGAYLEFLKDLVIASARSIEHDRLEVLANATDVKRLPRVWEAVTSALAERELQVADEPLATLGGVLVRSADRRIRVDNTFEGRLTRLAPQIAQVISERLLPGGPETGNIFTG</sequence>
<dbReference type="KEGG" id="tmb:Thimo_1488"/>
<keyword evidence="5" id="KW-0175">Coiled coil</keyword>
<organism evidence="6 7">
    <name type="scientific">Thioflavicoccus mobilis 8321</name>
    <dbReference type="NCBI Taxonomy" id="765912"/>
    <lineage>
        <taxon>Bacteria</taxon>
        <taxon>Pseudomonadati</taxon>
        <taxon>Pseudomonadota</taxon>
        <taxon>Gammaproteobacteria</taxon>
        <taxon>Chromatiales</taxon>
        <taxon>Chromatiaceae</taxon>
        <taxon>Thioflavicoccus</taxon>
    </lineage>
</organism>
<dbReference type="SUPFAM" id="SSF160527">
    <property type="entry name" value="V-type ATPase subunit E-like"/>
    <property type="match status" value="1"/>
</dbReference>
<proteinExistence type="inferred from homology"/>
<dbReference type="eggNOG" id="COG1390">
    <property type="taxonomic scope" value="Bacteria"/>
</dbReference>
<dbReference type="AlphaFoldDB" id="L0GWS2"/>
<protein>
    <recommendedName>
        <fullName evidence="2">V-type ATP synthase subunit E</fullName>
    </recommendedName>
</protein>
<evidence type="ECO:0000256" key="1">
    <source>
        <dbReference type="ARBA" id="ARBA00005901"/>
    </source>
</evidence>
<keyword evidence="4" id="KW-0406">Ion transport</keyword>
<reference evidence="6 7" key="1">
    <citation type="submission" date="2011-09" db="EMBL/GenBank/DDBJ databases">
        <title>Complete sequence of chromosome of Thioflavicoccus mobilis 8321.</title>
        <authorList>
            <consortium name="US DOE Joint Genome Institute"/>
            <person name="Lucas S."/>
            <person name="Han J."/>
            <person name="Lapidus A."/>
            <person name="Cheng J.-F."/>
            <person name="Goodwin L."/>
            <person name="Pitluck S."/>
            <person name="Peters L."/>
            <person name="Ovchinnikova G."/>
            <person name="Lu M."/>
            <person name="Detter J.C."/>
            <person name="Han C."/>
            <person name="Tapia R."/>
            <person name="Land M."/>
            <person name="Hauser L."/>
            <person name="Kyrpides N."/>
            <person name="Ivanova N."/>
            <person name="Pagani I."/>
            <person name="Vogl K."/>
            <person name="Liu Z."/>
            <person name="Imhoff J."/>
            <person name="Thiel V."/>
            <person name="Frigaard N.-U."/>
            <person name="Bryant D."/>
            <person name="Woyke T."/>
        </authorList>
    </citation>
    <scope>NUCLEOTIDE SEQUENCE [LARGE SCALE GENOMIC DNA]</scope>
    <source>
        <strain evidence="6 7">8321</strain>
    </source>
</reference>
<feature type="coiled-coil region" evidence="5">
    <location>
        <begin position="12"/>
        <end position="53"/>
    </location>
</feature>